<evidence type="ECO:0000256" key="4">
    <source>
        <dbReference type="ARBA" id="ARBA00023136"/>
    </source>
</evidence>
<evidence type="ECO:0000256" key="2">
    <source>
        <dbReference type="ARBA" id="ARBA00022692"/>
    </source>
</evidence>
<evidence type="ECO:0000313" key="8">
    <source>
        <dbReference type="Proteomes" id="UP000464374"/>
    </source>
</evidence>
<feature type="transmembrane region" description="Helical" evidence="5">
    <location>
        <begin position="264"/>
        <end position="285"/>
    </location>
</feature>
<dbReference type="EMBL" id="CP048020">
    <property type="protein sequence ID" value="QHX43039.1"/>
    <property type="molecule type" value="Genomic_DNA"/>
</dbReference>
<reference evidence="7 8" key="1">
    <citation type="submission" date="2020-01" db="EMBL/GenBank/DDBJ databases">
        <title>Complete genome sequence of a human oral phylogroup 1 Treponema sp. strain ATCC 700766, originally isolated from periodontitis dental plaque.</title>
        <authorList>
            <person name="Chan Y."/>
            <person name="Huo Y.-B."/>
            <person name="Yu X.-L."/>
            <person name="Zeng H."/>
            <person name="Leung W.-K."/>
            <person name="Watt R.M."/>
        </authorList>
    </citation>
    <scope>NUCLEOTIDE SEQUENCE [LARGE SCALE GENOMIC DNA]</scope>
    <source>
        <strain evidence="7 8">OMZ 804</strain>
    </source>
</reference>
<comment type="subcellular location">
    <subcellularLocation>
        <location evidence="1">Membrane</location>
        <topology evidence="1">Multi-pass membrane protein</topology>
    </subcellularLocation>
</comment>
<organism evidence="7 8">
    <name type="scientific">Treponema vincentii</name>
    <dbReference type="NCBI Taxonomy" id="69710"/>
    <lineage>
        <taxon>Bacteria</taxon>
        <taxon>Pseudomonadati</taxon>
        <taxon>Spirochaetota</taxon>
        <taxon>Spirochaetia</taxon>
        <taxon>Spirochaetales</taxon>
        <taxon>Treponemataceae</taxon>
        <taxon>Treponema</taxon>
    </lineage>
</organism>
<feature type="domain" description="ABC-2 type transporter transmembrane" evidence="6">
    <location>
        <begin position="21"/>
        <end position="341"/>
    </location>
</feature>
<evidence type="ECO:0000256" key="1">
    <source>
        <dbReference type="ARBA" id="ARBA00004141"/>
    </source>
</evidence>
<sequence>MNFLRELKYTAISMISTVQGMFWTVAYPILLSSLFFVIFSAISTRGLSTAINTGITKTNPHRVILNFIPIVHVISMEQDAADAALREGSIQVFIADDLSIRIYKDGTAQTIVKNIVEQIKQTDALGIPITPSVYRKRFIDSKDEQNNSMMILFYSLLAMVSIYSMFGAISIPERMQANISKLAVRMSAAPIKRFRLYLSGVLFFVCFNLASNLLYIGYVMLVLKLNLITDFAVTVPLLIYANLFGTAFGLCIGSIPKLTENTKVMIGVFSSLFLSFLSGMMSVSVKTALDASVPILSKINPIALFTDTLYNINILHEYDSASLFFIVYSGFIALFLSIAFFNAREVQYDSL</sequence>
<protein>
    <submittedName>
        <fullName evidence="7">ABC transporter permease</fullName>
    </submittedName>
</protein>
<name>A0A6P1Y0Y8_9SPIR</name>
<evidence type="ECO:0000256" key="3">
    <source>
        <dbReference type="ARBA" id="ARBA00022989"/>
    </source>
</evidence>
<dbReference type="RefSeq" id="WP_162663373.1">
    <property type="nucleotide sequence ID" value="NZ_CP048020.1"/>
</dbReference>
<feature type="transmembrane region" description="Helical" evidence="5">
    <location>
        <begin position="196"/>
        <end position="219"/>
    </location>
</feature>
<dbReference type="GO" id="GO:0140359">
    <property type="term" value="F:ABC-type transporter activity"/>
    <property type="evidence" value="ECO:0007669"/>
    <property type="project" value="InterPro"/>
</dbReference>
<proteinExistence type="predicted"/>
<feature type="transmembrane region" description="Helical" evidence="5">
    <location>
        <begin position="21"/>
        <end position="42"/>
    </location>
</feature>
<evidence type="ECO:0000259" key="6">
    <source>
        <dbReference type="Pfam" id="PF12698"/>
    </source>
</evidence>
<keyword evidence="4 5" id="KW-0472">Membrane</keyword>
<feature type="transmembrane region" description="Helical" evidence="5">
    <location>
        <begin position="323"/>
        <end position="343"/>
    </location>
</feature>
<keyword evidence="3 5" id="KW-1133">Transmembrane helix</keyword>
<feature type="transmembrane region" description="Helical" evidence="5">
    <location>
        <begin position="231"/>
        <end position="252"/>
    </location>
</feature>
<feature type="transmembrane region" description="Helical" evidence="5">
    <location>
        <begin position="151"/>
        <end position="171"/>
    </location>
</feature>
<dbReference type="GO" id="GO:0016020">
    <property type="term" value="C:membrane"/>
    <property type="evidence" value="ECO:0007669"/>
    <property type="project" value="UniProtKB-SubCell"/>
</dbReference>
<dbReference type="Proteomes" id="UP000464374">
    <property type="component" value="Chromosome"/>
</dbReference>
<dbReference type="AlphaFoldDB" id="A0A6P1Y0Y8"/>
<gene>
    <name evidence="7" type="ORF">GWP43_05805</name>
</gene>
<dbReference type="InterPro" id="IPR013525">
    <property type="entry name" value="ABC2_TM"/>
</dbReference>
<evidence type="ECO:0000256" key="5">
    <source>
        <dbReference type="SAM" id="Phobius"/>
    </source>
</evidence>
<accession>A0A6P1Y0Y8</accession>
<evidence type="ECO:0000313" key="7">
    <source>
        <dbReference type="EMBL" id="QHX43039.1"/>
    </source>
</evidence>
<keyword evidence="2 5" id="KW-0812">Transmembrane</keyword>
<dbReference type="KEGG" id="trz:GWP43_05805"/>
<dbReference type="Pfam" id="PF12698">
    <property type="entry name" value="ABC2_membrane_3"/>
    <property type="match status" value="1"/>
</dbReference>